<dbReference type="PANTHER" id="PTHR34109:SF1">
    <property type="entry name" value="VOC DOMAIN-CONTAINING PROTEIN"/>
    <property type="match status" value="1"/>
</dbReference>
<evidence type="ECO:0000313" key="3">
    <source>
        <dbReference type="EMBL" id="TPG19044.1"/>
    </source>
</evidence>
<evidence type="ECO:0000259" key="2">
    <source>
        <dbReference type="PROSITE" id="PS51819"/>
    </source>
</evidence>
<protein>
    <submittedName>
        <fullName evidence="3">VOC family protein</fullName>
    </submittedName>
</protein>
<accession>A0A502D2A2</accession>
<keyword evidence="4" id="KW-1185">Reference proteome</keyword>
<dbReference type="EMBL" id="RCZM01000001">
    <property type="protein sequence ID" value="TPG19044.1"/>
    <property type="molecule type" value="Genomic_DNA"/>
</dbReference>
<dbReference type="Proteomes" id="UP000317722">
    <property type="component" value="Unassembled WGS sequence"/>
</dbReference>
<dbReference type="PANTHER" id="PTHR34109">
    <property type="entry name" value="BNAUNNG04460D PROTEIN-RELATED"/>
    <property type="match status" value="1"/>
</dbReference>
<organism evidence="3 4">
    <name type="scientific">Pedococcus bigeumensis</name>
    <dbReference type="NCBI Taxonomy" id="433644"/>
    <lineage>
        <taxon>Bacteria</taxon>
        <taxon>Bacillati</taxon>
        <taxon>Actinomycetota</taxon>
        <taxon>Actinomycetes</taxon>
        <taxon>Micrococcales</taxon>
        <taxon>Intrasporangiaceae</taxon>
        <taxon>Pedococcus</taxon>
    </lineage>
</organism>
<reference evidence="3 4" key="1">
    <citation type="journal article" date="2019" name="Environ. Microbiol.">
        <title>Species interactions and distinct microbial communities in high Arctic permafrost affected cryosols are associated with the CH4 and CO2 gas fluxes.</title>
        <authorList>
            <person name="Altshuler I."/>
            <person name="Hamel J."/>
            <person name="Turney S."/>
            <person name="Magnuson E."/>
            <person name="Levesque R."/>
            <person name="Greer C."/>
            <person name="Whyte L.G."/>
        </authorList>
    </citation>
    <scope>NUCLEOTIDE SEQUENCE [LARGE SCALE GENOMIC DNA]</scope>
    <source>
        <strain evidence="3 4">S9.3A</strain>
    </source>
</reference>
<dbReference type="CDD" id="cd07246">
    <property type="entry name" value="VOC_like"/>
    <property type="match status" value="1"/>
</dbReference>
<dbReference type="PROSITE" id="PS51819">
    <property type="entry name" value="VOC"/>
    <property type="match status" value="1"/>
</dbReference>
<dbReference type="InterPro" id="IPR004360">
    <property type="entry name" value="Glyas_Fos-R_dOase_dom"/>
</dbReference>
<dbReference type="AlphaFoldDB" id="A0A502D2A2"/>
<proteinExistence type="predicted"/>
<dbReference type="OrthoDB" id="9795306at2"/>
<evidence type="ECO:0000313" key="4">
    <source>
        <dbReference type="Proteomes" id="UP000317722"/>
    </source>
</evidence>
<feature type="region of interest" description="Disordered" evidence="1">
    <location>
        <begin position="346"/>
        <end position="367"/>
    </location>
</feature>
<dbReference type="InterPro" id="IPR037523">
    <property type="entry name" value="VOC_core"/>
</dbReference>
<name>A0A502D2A2_9MICO</name>
<dbReference type="Pfam" id="PF00903">
    <property type="entry name" value="Glyoxalase"/>
    <property type="match status" value="1"/>
</dbReference>
<feature type="domain" description="VOC" evidence="2">
    <location>
        <begin position="1"/>
        <end position="126"/>
    </location>
</feature>
<gene>
    <name evidence="3" type="ORF">EAH86_00535</name>
</gene>
<evidence type="ECO:0000256" key="1">
    <source>
        <dbReference type="SAM" id="MobiDB-lite"/>
    </source>
</evidence>
<sequence length="367" mass="38253">MTQITPYLTVHDGEAALEFYAQAFGAQVRERYDDGGRVAHATLAVDGADLFVSDEYTEMGAYAPETVGHATCAVVLTVDDPDAAYRTAVAAGATGDREVADDPGGRRVGRRSLRAPLEHPHRLTGRPLSGPATTGPTSDVRGSGHEVVAGLQAQPEQLGQRDRLAVTGALAHLQGRVARRDLDPAEPGQRPRRHQQRVVAAVGVDPHRPVEPQVPAPNPGVVATRPLPGARGQLGGGQPLLAGVARELVDQDLRPRRLTRSPLLLHADVVVGTFPGVVRLVHVACSVLGPATTSSTGVFLGLTDHAAQPMAPSGISIRWVKKENNTTAASASAGLAPHATRAATVPLSVIPSPPGVRPTAVSSRPIA</sequence>
<comment type="caution">
    <text evidence="3">The sequence shown here is derived from an EMBL/GenBank/DDBJ whole genome shotgun (WGS) entry which is preliminary data.</text>
</comment>
<dbReference type="Gene3D" id="3.10.180.10">
    <property type="entry name" value="2,3-Dihydroxybiphenyl 1,2-Dioxygenase, domain 1"/>
    <property type="match status" value="1"/>
</dbReference>
<feature type="region of interest" description="Disordered" evidence="1">
    <location>
        <begin position="96"/>
        <end position="142"/>
    </location>
</feature>
<feature type="compositionally biased region" description="Basic and acidic residues" evidence="1">
    <location>
        <begin position="96"/>
        <end position="105"/>
    </location>
</feature>
<dbReference type="SUPFAM" id="SSF54593">
    <property type="entry name" value="Glyoxalase/Bleomycin resistance protein/Dihydroxybiphenyl dioxygenase"/>
    <property type="match status" value="1"/>
</dbReference>
<dbReference type="InterPro" id="IPR029068">
    <property type="entry name" value="Glyas_Bleomycin-R_OHBP_Dase"/>
</dbReference>